<gene>
    <name evidence="1" type="ORF">UR73_C0031G0008</name>
</gene>
<protein>
    <submittedName>
        <fullName evidence="1">Uncharacterized protein</fullName>
    </submittedName>
</protein>
<evidence type="ECO:0000313" key="1">
    <source>
        <dbReference type="EMBL" id="KKP75960.1"/>
    </source>
</evidence>
<sequence length="28" mass="3381">YFILDFDKTKTGVQNLFTRMVDKTKKRS</sequence>
<dbReference type="Proteomes" id="UP000034816">
    <property type="component" value="Unassembled WGS sequence"/>
</dbReference>
<dbReference type="EMBL" id="LBQH01000031">
    <property type="protein sequence ID" value="KKP75960.1"/>
    <property type="molecule type" value="Genomic_DNA"/>
</dbReference>
<evidence type="ECO:0000313" key="2">
    <source>
        <dbReference type="Proteomes" id="UP000034816"/>
    </source>
</evidence>
<comment type="caution">
    <text evidence="1">The sequence shown here is derived from an EMBL/GenBank/DDBJ whole genome shotgun (WGS) entry which is preliminary data.</text>
</comment>
<organism evidence="1 2">
    <name type="scientific">candidate division WS6 bacterium GW2011_GWF1_35_23</name>
    <dbReference type="NCBI Taxonomy" id="1619097"/>
    <lineage>
        <taxon>Bacteria</taxon>
        <taxon>Candidatus Dojkabacteria</taxon>
    </lineage>
</organism>
<proteinExistence type="predicted"/>
<accession>A0A0G0EL44</accession>
<name>A0A0G0EL44_9BACT</name>
<feature type="non-terminal residue" evidence="1">
    <location>
        <position position="1"/>
    </location>
</feature>
<reference evidence="1 2" key="1">
    <citation type="journal article" date="2015" name="Nature">
        <title>rRNA introns, odd ribosomes, and small enigmatic genomes across a large radiation of phyla.</title>
        <authorList>
            <person name="Brown C.T."/>
            <person name="Hug L.A."/>
            <person name="Thomas B.C."/>
            <person name="Sharon I."/>
            <person name="Castelle C.J."/>
            <person name="Singh A."/>
            <person name="Wilkins M.J."/>
            <person name="Williams K.H."/>
            <person name="Banfield J.F."/>
        </authorList>
    </citation>
    <scope>NUCLEOTIDE SEQUENCE [LARGE SCALE GENOMIC DNA]</scope>
</reference>
<dbReference type="AlphaFoldDB" id="A0A0G0EL44"/>